<keyword evidence="2" id="KW-1185">Reference proteome</keyword>
<dbReference type="Gene3D" id="3.10.129.10">
    <property type="entry name" value="Hotdog Thioesterase"/>
    <property type="match status" value="2"/>
</dbReference>
<dbReference type="AlphaFoldDB" id="A0A3S1AEX8"/>
<name>A0A3S1AEX8_ELYCH</name>
<dbReference type="EMBL" id="RQTK01000041">
    <property type="protein sequence ID" value="RUS90068.1"/>
    <property type="molecule type" value="Genomic_DNA"/>
</dbReference>
<reference evidence="1 2" key="1">
    <citation type="submission" date="2019-01" db="EMBL/GenBank/DDBJ databases">
        <title>A draft genome assembly of the solar-powered sea slug Elysia chlorotica.</title>
        <authorList>
            <person name="Cai H."/>
            <person name="Li Q."/>
            <person name="Fang X."/>
            <person name="Li J."/>
            <person name="Curtis N.E."/>
            <person name="Altenburger A."/>
            <person name="Shibata T."/>
            <person name="Feng M."/>
            <person name="Maeda T."/>
            <person name="Schwartz J.A."/>
            <person name="Shigenobu S."/>
            <person name="Lundholm N."/>
            <person name="Nishiyama T."/>
            <person name="Yang H."/>
            <person name="Hasebe M."/>
            <person name="Li S."/>
            <person name="Pierce S.K."/>
            <person name="Wang J."/>
        </authorList>
    </citation>
    <scope>NUCLEOTIDE SEQUENCE [LARGE SCALE GENOMIC DNA]</scope>
    <source>
        <strain evidence="1">EC2010</strain>
        <tissue evidence="1">Whole organism of an adult</tissue>
    </source>
</reference>
<dbReference type="SUPFAM" id="SSF54637">
    <property type="entry name" value="Thioesterase/thiol ester dehydrase-isomerase"/>
    <property type="match status" value="2"/>
</dbReference>
<dbReference type="PANTHER" id="PTHR34487">
    <property type="entry name" value="ACYL-ACP THIOESTERASE"/>
    <property type="match status" value="1"/>
</dbReference>
<dbReference type="Pfam" id="PF13279">
    <property type="entry name" value="4HBT_2"/>
    <property type="match status" value="1"/>
</dbReference>
<accession>A0A3S1AEX8</accession>
<comment type="caution">
    <text evidence="1">The sequence shown here is derived from an EMBL/GenBank/DDBJ whole genome shotgun (WGS) entry which is preliminary data.</text>
</comment>
<sequence>MATHVKEYDLVLDSQKLQAESHFPGISYDDFDRGGRISPWKICRMFEAGRAIPFILGDFLDRSRLTSDKAGLFVLGGEYYFDSCLWDATRKYNFFPYKVTLEVINVGQSSLTFRQVLINKLDNKELATFYMKMVLVDLHTKRPIARPQWHQEKFRHLQGSQDDRVKVLLNAKLAVPEGAFQAETLVVPSDTDFNGHTNQASYVRFCLDAAEAANKAGFLQYVDGDICRYPILKISISYKGETTSGDRLFTSVWQDDLSPQVLNFATYRAEKLVLVVSITFKPKPKPRSVAKL</sequence>
<proteinExistence type="predicted"/>
<gene>
    <name evidence="1" type="ORF">EGW08_002181</name>
</gene>
<evidence type="ECO:0000313" key="2">
    <source>
        <dbReference type="Proteomes" id="UP000271974"/>
    </source>
</evidence>
<evidence type="ECO:0000313" key="1">
    <source>
        <dbReference type="EMBL" id="RUS90068.1"/>
    </source>
</evidence>
<protein>
    <recommendedName>
        <fullName evidence="3">Acyl-ACP thioesterase</fullName>
    </recommendedName>
</protein>
<organism evidence="1 2">
    <name type="scientific">Elysia chlorotica</name>
    <name type="common">Eastern emerald elysia</name>
    <name type="synonym">Sea slug</name>
    <dbReference type="NCBI Taxonomy" id="188477"/>
    <lineage>
        <taxon>Eukaryota</taxon>
        <taxon>Metazoa</taxon>
        <taxon>Spiralia</taxon>
        <taxon>Lophotrochozoa</taxon>
        <taxon>Mollusca</taxon>
        <taxon>Gastropoda</taxon>
        <taxon>Heterobranchia</taxon>
        <taxon>Euthyneura</taxon>
        <taxon>Panpulmonata</taxon>
        <taxon>Sacoglossa</taxon>
        <taxon>Placobranchoidea</taxon>
        <taxon>Plakobranchidae</taxon>
        <taxon>Elysia</taxon>
    </lineage>
</organism>
<dbReference type="PANTHER" id="PTHR34487:SF1">
    <property type="entry name" value="ACYL-ACP THIOESTERASE"/>
    <property type="match status" value="1"/>
</dbReference>
<evidence type="ECO:0008006" key="3">
    <source>
        <dbReference type="Google" id="ProtNLM"/>
    </source>
</evidence>
<dbReference type="OrthoDB" id="5975054at2759"/>
<dbReference type="Proteomes" id="UP000271974">
    <property type="component" value="Unassembled WGS sequence"/>
</dbReference>
<dbReference type="InterPro" id="IPR029069">
    <property type="entry name" value="HotDog_dom_sf"/>
</dbReference>